<comment type="caution">
    <text evidence="1">The sequence shown here is derived from an EMBL/GenBank/DDBJ whole genome shotgun (WGS) entry which is preliminary data.</text>
</comment>
<dbReference type="AlphaFoldDB" id="A0A5S4F501"/>
<dbReference type="Proteomes" id="UP000309128">
    <property type="component" value="Unassembled WGS sequence"/>
</dbReference>
<dbReference type="EMBL" id="VCKY01000168">
    <property type="protein sequence ID" value="TMR11069.1"/>
    <property type="molecule type" value="Genomic_DNA"/>
</dbReference>
<accession>A0A5S4F501</accession>
<name>A0A5S4F501_9ACTN</name>
<organism evidence="1 2">
    <name type="scientific">Nonomuraea turkmeniaca</name>
    <dbReference type="NCBI Taxonomy" id="103838"/>
    <lineage>
        <taxon>Bacteria</taxon>
        <taxon>Bacillati</taxon>
        <taxon>Actinomycetota</taxon>
        <taxon>Actinomycetes</taxon>
        <taxon>Streptosporangiales</taxon>
        <taxon>Streptosporangiaceae</taxon>
        <taxon>Nonomuraea</taxon>
    </lineage>
</organism>
<sequence length="173" mass="18816">MSTVYDPFATAEFAVEILDGETLIGRTEPTRDPSYAAQALRKLSYAYPGSRIAWRSHPRNEWTALDEAGLDRMAYQRTASVVAFLIGEGLAKVNWSLSSTRPNDINGHLVGNEDPREALKAYADLLGGEVTDSPHLNGKVQIKAAGAYHGLSVEVWDLITPEQSADQAEAVSV</sequence>
<dbReference type="OrthoDB" id="3322395at2"/>
<evidence type="ECO:0000313" key="2">
    <source>
        <dbReference type="Proteomes" id="UP000309128"/>
    </source>
</evidence>
<gene>
    <name evidence="1" type="ORF">ETD86_37125</name>
</gene>
<reference evidence="1 2" key="1">
    <citation type="submission" date="2019-05" db="EMBL/GenBank/DDBJ databases">
        <title>Draft genome sequence of Nonomuraea turkmeniaca DSM 43926.</title>
        <authorList>
            <person name="Saricaoglu S."/>
            <person name="Isik K."/>
        </authorList>
    </citation>
    <scope>NUCLEOTIDE SEQUENCE [LARGE SCALE GENOMIC DNA]</scope>
    <source>
        <strain evidence="1 2">DSM 43926</strain>
    </source>
</reference>
<keyword evidence="2" id="KW-1185">Reference proteome</keyword>
<dbReference type="RefSeq" id="WP_138671318.1">
    <property type="nucleotide sequence ID" value="NZ_VCKY01000168.1"/>
</dbReference>
<protein>
    <submittedName>
        <fullName evidence="1">Uncharacterized protein</fullName>
    </submittedName>
</protein>
<evidence type="ECO:0000313" key="1">
    <source>
        <dbReference type="EMBL" id="TMR11069.1"/>
    </source>
</evidence>
<proteinExistence type="predicted"/>